<evidence type="ECO:0000256" key="1">
    <source>
        <dbReference type="SAM" id="MobiDB-lite"/>
    </source>
</evidence>
<protein>
    <submittedName>
        <fullName evidence="2">Uncharacterized protein</fullName>
    </submittedName>
</protein>
<dbReference type="Proteomes" id="UP000423609">
    <property type="component" value="Segment"/>
</dbReference>
<accession>A0A649VCT1</accession>
<evidence type="ECO:0000313" key="2">
    <source>
        <dbReference type="EMBL" id="QGJ90116.1"/>
    </source>
</evidence>
<proteinExistence type="predicted"/>
<gene>
    <name evidence="2" type="primary">78</name>
    <name evidence="2" type="ORF">PBI_INDLULAMITHI_78</name>
</gene>
<feature type="compositionally biased region" description="Basic residues" evidence="1">
    <location>
        <begin position="63"/>
        <end position="73"/>
    </location>
</feature>
<name>A0A649VCT1_9CAUD</name>
<reference evidence="2 3" key="1">
    <citation type="submission" date="2019-10" db="EMBL/GenBank/DDBJ databases">
        <authorList>
            <person name="Garlena R.A."/>
            <person name="Russell D.A."/>
            <person name="Pope W.H."/>
            <person name="Jacobs-Sera D."/>
            <person name="Hatfull G.F."/>
        </authorList>
    </citation>
    <scope>NUCLEOTIDE SEQUENCE [LARGE SCALE GENOMIC DNA]</scope>
</reference>
<dbReference type="RefSeq" id="YP_009853829.1">
    <property type="nucleotide sequence ID" value="NC_048824.1"/>
</dbReference>
<sequence length="73" mass="8394">MQDYRCSSCNRHIGAMFDEKGQPELFKCPHSGRISHCVPDRRQGRKTPPLPNWLKPEDVSERAKKRRSASADV</sequence>
<dbReference type="KEGG" id="vg:55624515"/>
<dbReference type="GeneID" id="55624515"/>
<feature type="region of interest" description="Disordered" evidence="1">
    <location>
        <begin position="36"/>
        <end position="73"/>
    </location>
</feature>
<keyword evidence="3" id="KW-1185">Reference proteome</keyword>
<evidence type="ECO:0000313" key="3">
    <source>
        <dbReference type="Proteomes" id="UP000423609"/>
    </source>
</evidence>
<organism evidence="2 3">
    <name type="scientific">Mycobacterium phage Indlulamithi</name>
    <dbReference type="NCBI Taxonomy" id="2656582"/>
    <lineage>
        <taxon>Viruses</taxon>
        <taxon>Duplodnaviria</taxon>
        <taxon>Heunggongvirae</taxon>
        <taxon>Uroviricota</taxon>
        <taxon>Caudoviricetes</taxon>
        <taxon>Indlulamithivirus</taxon>
        <taxon>Indlulamithivirus indlulamithi</taxon>
    </lineage>
</organism>
<dbReference type="EMBL" id="MN585993">
    <property type="protein sequence ID" value="QGJ90116.1"/>
    <property type="molecule type" value="Genomic_DNA"/>
</dbReference>